<evidence type="ECO:0008006" key="4">
    <source>
        <dbReference type="Google" id="ProtNLM"/>
    </source>
</evidence>
<evidence type="ECO:0000256" key="1">
    <source>
        <dbReference type="SAM" id="MobiDB-lite"/>
    </source>
</evidence>
<reference evidence="2 3" key="1">
    <citation type="submission" date="2014-04" db="EMBL/GenBank/DDBJ databases">
        <authorList>
            <consortium name="DOE Joint Genome Institute"/>
            <person name="Kuo A."/>
            <person name="Girlanda M."/>
            <person name="Perotto S."/>
            <person name="Kohler A."/>
            <person name="Nagy L.G."/>
            <person name="Floudas D."/>
            <person name="Copeland A."/>
            <person name="Barry K.W."/>
            <person name="Cichocki N."/>
            <person name="Veneault-Fourrey C."/>
            <person name="LaButti K."/>
            <person name="Lindquist E.A."/>
            <person name="Lipzen A."/>
            <person name="Lundell T."/>
            <person name="Morin E."/>
            <person name="Murat C."/>
            <person name="Sun H."/>
            <person name="Tunlid A."/>
            <person name="Henrissat B."/>
            <person name="Grigoriev I.V."/>
            <person name="Hibbett D.S."/>
            <person name="Martin F."/>
            <person name="Nordberg H.P."/>
            <person name="Cantor M.N."/>
            <person name="Hua S.X."/>
        </authorList>
    </citation>
    <scope>NUCLEOTIDE SEQUENCE [LARGE SCALE GENOMIC DNA]</scope>
    <source>
        <strain evidence="2 3">MUT 4182</strain>
    </source>
</reference>
<name>A0A0C3Q9R3_9AGAM</name>
<dbReference type="AlphaFoldDB" id="A0A0C3Q9R3"/>
<sequence length="174" mass="18896">MITPRSTNSSARYAGRKLSSKQPPSTSYGGPGQASIELDAPVTQLGSTEQYCTATGETEIDTSVFKGLPYTVGFALKCGDTLLDWNQDGPGNYYRAKSSIKIQPRLVVDRTCYVKFGLILPRSVCPAPGEGRREFEVEVRAYALDDPDLCTRATARFMVMNGPGIAGGRRMSRS</sequence>
<dbReference type="Proteomes" id="UP000054248">
    <property type="component" value="Unassembled WGS sequence"/>
</dbReference>
<feature type="compositionally biased region" description="Polar residues" evidence="1">
    <location>
        <begin position="1"/>
        <end position="11"/>
    </location>
</feature>
<dbReference type="OrthoDB" id="3150986at2759"/>
<gene>
    <name evidence="2" type="ORF">M407DRAFT_10421</name>
</gene>
<accession>A0A0C3Q9R3</accession>
<feature type="region of interest" description="Disordered" evidence="1">
    <location>
        <begin position="1"/>
        <end position="34"/>
    </location>
</feature>
<evidence type="ECO:0000313" key="3">
    <source>
        <dbReference type="Proteomes" id="UP000054248"/>
    </source>
</evidence>
<keyword evidence="3" id="KW-1185">Reference proteome</keyword>
<organism evidence="2 3">
    <name type="scientific">Tulasnella calospora MUT 4182</name>
    <dbReference type="NCBI Taxonomy" id="1051891"/>
    <lineage>
        <taxon>Eukaryota</taxon>
        <taxon>Fungi</taxon>
        <taxon>Dikarya</taxon>
        <taxon>Basidiomycota</taxon>
        <taxon>Agaricomycotina</taxon>
        <taxon>Agaricomycetes</taxon>
        <taxon>Cantharellales</taxon>
        <taxon>Tulasnellaceae</taxon>
        <taxon>Tulasnella</taxon>
    </lineage>
</organism>
<dbReference type="HOGENOM" id="CLU_1541232_0_0_1"/>
<protein>
    <recommendedName>
        <fullName evidence="4">Arrestin-like N-terminal domain-containing protein</fullName>
    </recommendedName>
</protein>
<reference evidence="3" key="2">
    <citation type="submission" date="2015-01" db="EMBL/GenBank/DDBJ databases">
        <title>Evolutionary Origins and Diversification of the Mycorrhizal Mutualists.</title>
        <authorList>
            <consortium name="DOE Joint Genome Institute"/>
            <consortium name="Mycorrhizal Genomics Consortium"/>
            <person name="Kohler A."/>
            <person name="Kuo A."/>
            <person name="Nagy L.G."/>
            <person name="Floudas D."/>
            <person name="Copeland A."/>
            <person name="Barry K.W."/>
            <person name="Cichocki N."/>
            <person name="Veneault-Fourrey C."/>
            <person name="LaButti K."/>
            <person name="Lindquist E.A."/>
            <person name="Lipzen A."/>
            <person name="Lundell T."/>
            <person name="Morin E."/>
            <person name="Murat C."/>
            <person name="Riley R."/>
            <person name="Ohm R."/>
            <person name="Sun H."/>
            <person name="Tunlid A."/>
            <person name="Henrissat B."/>
            <person name="Grigoriev I.V."/>
            <person name="Hibbett D.S."/>
            <person name="Martin F."/>
        </authorList>
    </citation>
    <scope>NUCLEOTIDE SEQUENCE [LARGE SCALE GENOMIC DNA]</scope>
    <source>
        <strain evidence="3">MUT 4182</strain>
    </source>
</reference>
<proteinExistence type="predicted"/>
<dbReference type="EMBL" id="KN823139">
    <property type="protein sequence ID" value="KIO21411.1"/>
    <property type="molecule type" value="Genomic_DNA"/>
</dbReference>
<evidence type="ECO:0000313" key="2">
    <source>
        <dbReference type="EMBL" id="KIO21411.1"/>
    </source>
</evidence>